<proteinExistence type="predicted"/>
<evidence type="ECO:0000313" key="3">
    <source>
        <dbReference type="EMBL" id="GEL75742.1"/>
    </source>
</evidence>
<dbReference type="InterPro" id="IPR048020">
    <property type="entry name" value="Transpos_IS3"/>
</dbReference>
<dbReference type="Pfam" id="PF13384">
    <property type="entry name" value="HTH_23"/>
    <property type="match status" value="1"/>
</dbReference>
<evidence type="ECO:0000313" key="4">
    <source>
        <dbReference type="Proteomes" id="UP000321224"/>
    </source>
</evidence>
<dbReference type="NCBIfam" id="NF033516">
    <property type="entry name" value="transpos_IS3"/>
    <property type="match status" value="1"/>
</dbReference>
<reference evidence="3 4" key="1">
    <citation type="submission" date="2019-07" db="EMBL/GenBank/DDBJ databases">
        <title>Whole genome shotgun sequence of Myxococcus virescens NBRC 100334.</title>
        <authorList>
            <person name="Hosoyama A."/>
            <person name="Uohara A."/>
            <person name="Ohji S."/>
            <person name="Ichikawa N."/>
        </authorList>
    </citation>
    <scope>NUCLEOTIDE SEQUENCE [LARGE SCALE GENOMIC DNA]</scope>
    <source>
        <strain evidence="3 4">NBRC 100334</strain>
    </source>
</reference>
<dbReference type="PROSITE" id="PS50994">
    <property type="entry name" value="INTEGRASE"/>
    <property type="match status" value="1"/>
</dbReference>
<evidence type="ECO:0000259" key="2">
    <source>
        <dbReference type="PROSITE" id="PS50994"/>
    </source>
</evidence>
<dbReference type="AlphaFoldDB" id="A0A511HQ75"/>
<dbReference type="InterPro" id="IPR036397">
    <property type="entry name" value="RNaseH_sf"/>
</dbReference>
<comment type="caution">
    <text evidence="3">The sequence shown here is derived from an EMBL/GenBank/DDBJ whole genome shotgun (WGS) entry which is preliminary data.</text>
</comment>
<dbReference type="Pfam" id="PF00665">
    <property type="entry name" value="rve"/>
    <property type="match status" value="1"/>
</dbReference>
<feature type="compositionally biased region" description="Basic and acidic residues" evidence="1">
    <location>
        <begin position="306"/>
        <end position="316"/>
    </location>
</feature>
<dbReference type="GO" id="GO:0003676">
    <property type="term" value="F:nucleic acid binding"/>
    <property type="evidence" value="ECO:0007669"/>
    <property type="project" value="InterPro"/>
</dbReference>
<dbReference type="PANTHER" id="PTHR46889">
    <property type="entry name" value="TRANSPOSASE INSF FOR INSERTION SEQUENCE IS3B-RELATED"/>
    <property type="match status" value="1"/>
</dbReference>
<dbReference type="RefSeq" id="WP_147093143.1">
    <property type="nucleotide sequence ID" value="NZ_BJVY01000144.1"/>
</dbReference>
<dbReference type="EMBL" id="BJVY01000144">
    <property type="protein sequence ID" value="GEL75742.1"/>
    <property type="molecule type" value="Genomic_DNA"/>
</dbReference>
<dbReference type="GO" id="GO:0015074">
    <property type="term" value="P:DNA integration"/>
    <property type="evidence" value="ECO:0007669"/>
    <property type="project" value="InterPro"/>
</dbReference>
<feature type="domain" description="Integrase catalytic" evidence="2">
    <location>
        <begin position="124"/>
        <end position="289"/>
    </location>
</feature>
<name>A0A511HQ75_9BACT</name>
<gene>
    <name evidence="3" type="primary">tnpA</name>
    <name evidence="3" type="ORF">MVI01_75260</name>
</gene>
<accession>A0A511HQ75</accession>
<protein>
    <submittedName>
        <fullName evidence="3">Transposase</fullName>
    </submittedName>
</protein>
<sequence length="343" mass="38891">MTLALVDEALEKGVRLQAVCERLGVTPRTVQRWRKPETAQDGRCGPHTRPANRLSEVERRRILAVANSEEFRDVSPKQIVPRLADRGQYVASEASIYRVLREAGQLTHRGCAKAPTPRPRAEHLATGPDQVWSWDITYLKGPVKGAFLYLYLVVDVFSRRIMGFTVHEEESSEYAAALIRRCWQEAGCPAGLVLHSDNGGPMKGATLLATLQWLGVTPSFSRPRVSDDNAFSEALFRTLKYRPSFPQRPFASAEDARAWVARFVAWYNTEHLHSAIRFVTPDDRHFSRETALLAQRHQVYQRAQARHPERWSRDTRNWTPAGPVRLNPSPNPTPAVQELKRIG</sequence>
<dbReference type="InterPro" id="IPR012337">
    <property type="entry name" value="RNaseH-like_sf"/>
</dbReference>
<dbReference type="Gene3D" id="3.30.420.10">
    <property type="entry name" value="Ribonuclease H-like superfamily/Ribonuclease H"/>
    <property type="match status" value="1"/>
</dbReference>
<dbReference type="SUPFAM" id="SSF46689">
    <property type="entry name" value="Homeodomain-like"/>
    <property type="match status" value="1"/>
</dbReference>
<dbReference type="InterPro" id="IPR009057">
    <property type="entry name" value="Homeodomain-like_sf"/>
</dbReference>
<dbReference type="SUPFAM" id="SSF53098">
    <property type="entry name" value="Ribonuclease H-like"/>
    <property type="match status" value="1"/>
</dbReference>
<dbReference type="Proteomes" id="UP000321224">
    <property type="component" value="Unassembled WGS sequence"/>
</dbReference>
<feature type="region of interest" description="Disordered" evidence="1">
    <location>
        <begin position="303"/>
        <end position="343"/>
    </location>
</feature>
<evidence type="ECO:0000256" key="1">
    <source>
        <dbReference type="SAM" id="MobiDB-lite"/>
    </source>
</evidence>
<dbReference type="InterPro" id="IPR050900">
    <property type="entry name" value="Transposase_IS3/IS150/IS904"/>
</dbReference>
<dbReference type="PANTHER" id="PTHR46889:SF4">
    <property type="entry name" value="TRANSPOSASE INSO FOR INSERTION SEQUENCE ELEMENT IS911B-RELATED"/>
    <property type="match status" value="1"/>
</dbReference>
<organism evidence="3 4">
    <name type="scientific">Myxococcus virescens</name>
    <dbReference type="NCBI Taxonomy" id="83456"/>
    <lineage>
        <taxon>Bacteria</taxon>
        <taxon>Pseudomonadati</taxon>
        <taxon>Myxococcota</taxon>
        <taxon>Myxococcia</taxon>
        <taxon>Myxococcales</taxon>
        <taxon>Cystobacterineae</taxon>
        <taxon>Myxococcaceae</taxon>
        <taxon>Myxococcus</taxon>
    </lineage>
</organism>
<dbReference type="InterPro" id="IPR001584">
    <property type="entry name" value="Integrase_cat-core"/>
</dbReference>